<dbReference type="Gene3D" id="3.40.30.10">
    <property type="entry name" value="Glutaredoxin"/>
    <property type="match status" value="1"/>
</dbReference>
<feature type="active site" description="Nucleophile" evidence="7">
    <location>
        <position position="31"/>
    </location>
</feature>
<feature type="site" description="Deprotonates C-terminal active site Cys" evidence="7">
    <location>
        <position position="25"/>
    </location>
</feature>
<dbReference type="PIRSF" id="PIRSF000077">
    <property type="entry name" value="Thioredoxin"/>
    <property type="match status" value="1"/>
</dbReference>
<evidence type="ECO:0000256" key="3">
    <source>
        <dbReference type="ARBA" id="ARBA00022982"/>
    </source>
</evidence>
<feature type="site" description="Contributes to redox potential value" evidence="7">
    <location>
        <position position="32"/>
    </location>
</feature>
<organism evidence="10 11">
    <name type="scientific">Romeriopsis navalis LEGE 11480</name>
    <dbReference type="NCBI Taxonomy" id="2777977"/>
    <lineage>
        <taxon>Bacteria</taxon>
        <taxon>Bacillati</taxon>
        <taxon>Cyanobacteriota</taxon>
        <taxon>Cyanophyceae</taxon>
        <taxon>Leptolyngbyales</taxon>
        <taxon>Leptolyngbyaceae</taxon>
        <taxon>Romeriopsis</taxon>
        <taxon>Romeriopsis navalis</taxon>
    </lineage>
</organism>
<evidence type="ECO:0000313" key="10">
    <source>
        <dbReference type="EMBL" id="MBE9030735.1"/>
    </source>
</evidence>
<evidence type="ECO:0000256" key="4">
    <source>
        <dbReference type="ARBA" id="ARBA00023157"/>
    </source>
</evidence>
<feature type="site" description="Contributes to redox potential value" evidence="7">
    <location>
        <position position="33"/>
    </location>
</feature>
<dbReference type="Pfam" id="PF00085">
    <property type="entry name" value="Thioredoxin"/>
    <property type="match status" value="1"/>
</dbReference>
<dbReference type="InterPro" id="IPR005746">
    <property type="entry name" value="Thioredoxin"/>
</dbReference>
<dbReference type="CDD" id="cd02947">
    <property type="entry name" value="TRX_family"/>
    <property type="match status" value="1"/>
</dbReference>
<dbReference type="PANTHER" id="PTHR45663">
    <property type="entry name" value="GEO12009P1"/>
    <property type="match status" value="1"/>
</dbReference>
<feature type="active site" description="Nucleophile" evidence="7">
    <location>
        <position position="34"/>
    </location>
</feature>
<keyword evidence="11" id="KW-1185">Reference proteome</keyword>
<gene>
    <name evidence="10" type="ORF">IQ266_13440</name>
</gene>
<dbReference type="InterPro" id="IPR013766">
    <property type="entry name" value="Thioredoxin_domain"/>
</dbReference>
<dbReference type="GO" id="GO:0005737">
    <property type="term" value="C:cytoplasm"/>
    <property type="evidence" value="ECO:0007669"/>
    <property type="project" value="TreeGrafter"/>
</dbReference>
<evidence type="ECO:0000256" key="5">
    <source>
        <dbReference type="ARBA" id="ARBA00023284"/>
    </source>
</evidence>
<keyword evidence="5 8" id="KW-0676">Redox-active center</keyword>
<dbReference type="InterPro" id="IPR036249">
    <property type="entry name" value="Thioredoxin-like_sf"/>
</dbReference>
<dbReference type="Proteomes" id="UP000625316">
    <property type="component" value="Unassembled WGS sequence"/>
</dbReference>
<evidence type="ECO:0000313" key="11">
    <source>
        <dbReference type="Proteomes" id="UP000625316"/>
    </source>
</evidence>
<dbReference type="InterPro" id="IPR017937">
    <property type="entry name" value="Thioredoxin_CS"/>
</dbReference>
<comment type="caution">
    <text evidence="10">The sequence shown here is derived from an EMBL/GenBank/DDBJ whole genome shotgun (WGS) entry which is preliminary data.</text>
</comment>
<feature type="disulfide bond" description="Redox-active" evidence="8">
    <location>
        <begin position="31"/>
        <end position="34"/>
    </location>
</feature>
<sequence length="106" mass="11703">MPAAYINDESEFDTLLATGSTMVVDCTANWCGPCKIVGPLIDRLADEYPDQAKVLKLDLDKNKAIAKRFKISSIPAVMYFKEGELSAALIGVKPYEDFSEALERLL</sequence>
<keyword evidence="4 8" id="KW-1015">Disulfide bond</keyword>
<dbReference type="GO" id="GO:0015035">
    <property type="term" value="F:protein-disulfide reductase activity"/>
    <property type="evidence" value="ECO:0007669"/>
    <property type="project" value="InterPro"/>
</dbReference>
<reference evidence="10" key="1">
    <citation type="submission" date="2020-10" db="EMBL/GenBank/DDBJ databases">
        <authorList>
            <person name="Castelo-Branco R."/>
            <person name="Eusebio N."/>
            <person name="Adriana R."/>
            <person name="Vieira A."/>
            <person name="Brugerolle De Fraissinette N."/>
            <person name="Rezende De Castro R."/>
            <person name="Schneider M.P."/>
            <person name="Vasconcelos V."/>
            <person name="Leao P.N."/>
        </authorList>
    </citation>
    <scope>NUCLEOTIDE SEQUENCE</scope>
    <source>
        <strain evidence="10">LEGE 11480</strain>
    </source>
</reference>
<dbReference type="PANTHER" id="PTHR45663:SF11">
    <property type="entry name" value="GEO12009P1"/>
    <property type="match status" value="1"/>
</dbReference>
<protein>
    <recommendedName>
        <fullName evidence="6">Thioredoxin</fullName>
    </recommendedName>
</protein>
<comment type="similarity">
    <text evidence="1 6">Belongs to the thioredoxin family.</text>
</comment>
<feature type="domain" description="Thioredoxin" evidence="9">
    <location>
        <begin position="1"/>
        <end position="106"/>
    </location>
</feature>
<dbReference type="EMBL" id="JADEXQ010000042">
    <property type="protein sequence ID" value="MBE9030735.1"/>
    <property type="molecule type" value="Genomic_DNA"/>
</dbReference>
<proteinExistence type="inferred from homology"/>
<evidence type="ECO:0000256" key="8">
    <source>
        <dbReference type="PIRSR" id="PIRSR000077-4"/>
    </source>
</evidence>
<dbReference type="SUPFAM" id="SSF52833">
    <property type="entry name" value="Thioredoxin-like"/>
    <property type="match status" value="1"/>
</dbReference>
<evidence type="ECO:0000256" key="7">
    <source>
        <dbReference type="PIRSR" id="PIRSR000077-1"/>
    </source>
</evidence>
<dbReference type="RefSeq" id="WP_264325565.1">
    <property type="nucleotide sequence ID" value="NZ_JADEXQ010000042.1"/>
</dbReference>
<accession>A0A928VLW9</accession>
<dbReference type="PROSITE" id="PS51352">
    <property type="entry name" value="THIOREDOXIN_2"/>
    <property type="match status" value="1"/>
</dbReference>
<keyword evidence="2" id="KW-0813">Transport</keyword>
<evidence type="ECO:0000256" key="6">
    <source>
        <dbReference type="PIRNR" id="PIRNR000077"/>
    </source>
</evidence>
<dbReference type="PROSITE" id="PS00194">
    <property type="entry name" value="THIOREDOXIN_1"/>
    <property type="match status" value="1"/>
</dbReference>
<dbReference type="AlphaFoldDB" id="A0A928VLW9"/>
<evidence type="ECO:0000256" key="2">
    <source>
        <dbReference type="ARBA" id="ARBA00022448"/>
    </source>
</evidence>
<name>A0A928VLW9_9CYAN</name>
<evidence type="ECO:0000259" key="9">
    <source>
        <dbReference type="PROSITE" id="PS51352"/>
    </source>
</evidence>
<dbReference type="PRINTS" id="PR00421">
    <property type="entry name" value="THIOREDOXIN"/>
</dbReference>
<evidence type="ECO:0000256" key="1">
    <source>
        <dbReference type="ARBA" id="ARBA00008987"/>
    </source>
</evidence>
<keyword evidence="3" id="KW-0249">Electron transport</keyword>